<evidence type="ECO:0000313" key="3">
    <source>
        <dbReference type="Proteomes" id="UP001241169"/>
    </source>
</evidence>
<proteinExistence type="predicted"/>
<organism evidence="2 3">
    <name type="scientific">Colletotrichum paranaense</name>
    <dbReference type="NCBI Taxonomy" id="1914294"/>
    <lineage>
        <taxon>Eukaryota</taxon>
        <taxon>Fungi</taxon>
        <taxon>Dikarya</taxon>
        <taxon>Ascomycota</taxon>
        <taxon>Pezizomycotina</taxon>
        <taxon>Sordariomycetes</taxon>
        <taxon>Hypocreomycetidae</taxon>
        <taxon>Glomerellales</taxon>
        <taxon>Glomerellaceae</taxon>
        <taxon>Colletotrichum</taxon>
        <taxon>Colletotrichum acutatum species complex</taxon>
    </lineage>
</organism>
<name>A0ABQ9RYM7_9PEZI</name>
<accession>A0ABQ9RYM7</accession>
<gene>
    <name evidence="2" type="ORF">CPAR01_15853</name>
</gene>
<dbReference type="GeneID" id="85383999"/>
<dbReference type="RefSeq" id="XP_060341289.1">
    <property type="nucleotide sequence ID" value="XM_060500100.1"/>
</dbReference>
<reference evidence="2 3" key="1">
    <citation type="submission" date="2016-10" db="EMBL/GenBank/DDBJ databases">
        <title>The genome sequence of Colletotrichum fioriniae PJ7.</title>
        <authorList>
            <person name="Baroncelli R."/>
        </authorList>
    </citation>
    <scope>NUCLEOTIDE SEQUENCE [LARGE SCALE GENOMIC DNA]</scope>
    <source>
        <strain evidence="2 3">IMI 384185</strain>
    </source>
</reference>
<feature type="region of interest" description="Disordered" evidence="1">
    <location>
        <begin position="1"/>
        <end position="42"/>
    </location>
</feature>
<protein>
    <submittedName>
        <fullName evidence="2">Uncharacterized protein</fullName>
    </submittedName>
</protein>
<evidence type="ECO:0000313" key="2">
    <source>
        <dbReference type="EMBL" id="KAK1518204.1"/>
    </source>
</evidence>
<dbReference type="Proteomes" id="UP001241169">
    <property type="component" value="Unassembled WGS sequence"/>
</dbReference>
<comment type="caution">
    <text evidence="2">The sequence shown here is derived from an EMBL/GenBank/DDBJ whole genome shotgun (WGS) entry which is preliminary data.</text>
</comment>
<evidence type="ECO:0000256" key="1">
    <source>
        <dbReference type="SAM" id="MobiDB-lite"/>
    </source>
</evidence>
<keyword evidence="3" id="KW-1185">Reference proteome</keyword>
<dbReference type="EMBL" id="MOPA01000021">
    <property type="protein sequence ID" value="KAK1518204.1"/>
    <property type="molecule type" value="Genomic_DNA"/>
</dbReference>
<sequence>MVEQDKPENGHSIVSLADNSFGKPSWLHAPEEQLVRGNQRRK</sequence>